<evidence type="ECO:0000256" key="12">
    <source>
        <dbReference type="RuleBase" id="RU004478"/>
    </source>
</evidence>
<dbReference type="InterPro" id="IPR009012">
    <property type="entry name" value="GrpE_head"/>
</dbReference>
<comment type="subcellular location">
    <subcellularLocation>
        <location evidence="1 10">Cytoplasm</location>
    </subcellularLocation>
</comment>
<evidence type="ECO:0000256" key="7">
    <source>
        <dbReference type="ARBA" id="ARBA00053401"/>
    </source>
</evidence>
<dbReference type="InterPro" id="IPR000740">
    <property type="entry name" value="GrpE"/>
</dbReference>
<dbReference type="GO" id="GO:0042803">
    <property type="term" value="F:protein homodimerization activity"/>
    <property type="evidence" value="ECO:0007669"/>
    <property type="project" value="InterPro"/>
</dbReference>
<evidence type="ECO:0000256" key="3">
    <source>
        <dbReference type="ARBA" id="ARBA00011738"/>
    </source>
</evidence>
<keyword evidence="13" id="KW-0175">Coiled coil</keyword>
<dbReference type="PANTHER" id="PTHR21237:SF23">
    <property type="entry name" value="GRPE PROTEIN HOMOLOG, MITOCHONDRIAL"/>
    <property type="match status" value="1"/>
</dbReference>
<dbReference type="HAMAP" id="MF_01151">
    <property type="entry name" value="GrpE"/>
    <property type="match status" value="1"/>
</dbReference>
<feature type="region of interest" description="Disordered" evidence="14">
    <location>
        <begin position="1"/>
        <end position="44"/>
    </location>
</feature>
<protein>
    <recommendedName>
        <fullName evidence="8 10">Protein GrpE</fullName>
    </recommendedName>
    <alternativeName>
        <fullName evidence="9 10">HSP-70 cofactor</fullName>
    </alternativeName>
</protein>
<organism evidence="15 16">
    <name type="scientific">Aquisalinus flavus</name>
    <dbReference type="NCBI Taxonomy" id="1526572"/>
    <lineage>
        <taxon>Bacteria</taxon>
        <taxon>Pseudomonadati</taxon>
        <taxon>Pseudomonadota</taxon>
        <taxon>Alphaproteobacteria</taxon>
        <taxon>Parvularculales</taxon>
        <taxon>Parvularculaceae</taxon>
        <taxon>Aquisalinus</taxon>
    </lineage>
</organism>
<dbReference type="Proteomes" id="UP000613582">
    <property type="component" value="Unassembled WGS sequence"/>
</dbReference>
<dbReference type="SUPFAM" id="SSF58014">
    <property type="entry name" value="Coiled-coil domain of nucleotide exchange factor GrpE"/>
    <property type="match status" value="1"/>
</dbReference>
<dbReference type="AlphaFoldDB" id="A0A8J2V744"/>
<dbReference type="GO" id="GO:0005737">
    <property type="term" value="C:cytoplasm"/>
    <property type="evidence" value="ECO:0007669"/>
    <property type="project" value="UniProtKB-SubCell"/>
</dbReference>
<dbReference type="GO" id="GO:0000774">
    <property type="term" value="F:adenyl-nucleotide exchange factor activity"/>
    <property type="evidence" value="ECO:0007669"/>
    <property type="project" value="InterPro"/>
</dbReference>
<evidence type="ECO:0000256" key="10">
    <source>
        <dbReference type="HAMAP-Rule" id="MF_01151"/>
    </source>
</evidence>
<gene>
    <name evidence="10 15" type="primary">grpE</name>
    <name evidence="15" type="ORF">GCM10011342_23480</name>
</gene>
<keyword evidence="5 10" id="KW-0346">Stress response</keyword>
<dbReference type="GO" id="GO:0051087">
    <property type="term" value="F:protein-folding chaperone binding"/>
    <property type="evidence" value="ECO:0007669"/>
    <property type="project" value="InterPro"/>
</dbReference>
<dbReference type="EMBL" id="BMGH01000001">
    <property type="protein sequence ID" value="GGD14033.1"/>
    <property type="molecule type" value="Genomic_DNA"/>
</dbReference>
<dbReference type="PROSITE" id="PS01071">
    <property type="entry name" value="GRPE"/>
    <property type="match status" value="1"/>
</dbReference>
<comment type="caution">
    <text evidence="15">The sequence shown here is derived from an EMBL/GenBank/DDBJ whole genome shotgun (WGS) entry which is preliminary data.</text>
</comment>
<dbReference type="GO" id="GO:0006457">
    <property type="term" value="P:protein folding"/>
    <property type="evidence" value="ECO:0007669"/>
    <property type="project" value="InterPro"/>
</dbReference>
<dbReference type="RefSeq" id="WP_188158236.1">
    <property type="nucleotide sequence ID" value="NZ_BMGH01000001.1"/>
</dbReference>
<evidence type="ECO:0000256" key="9">
    <source>
        <dbReference type="ARBA" id="ARBA00076414"/>
    </source>
</evidence>
<evidence type="ECO:0000256" key="5">
    <source>
        <dbReference type="ARBA" id="ARBA00023016"/>
    </source>
</evidence>
<evidence type="ECO:0000313" key="15">
    <source>
        <dbReference type="EMBL" id="GGD14033.1"/>
    </source>
</evidence>
<dbReference type="CDD" id="cd00446">
    <property type="entry name" value="GrpE"/>
    <property type="match status" value="1"/>
</dbReference>
<dbReference type="FunFam" id="2.30.22.10:FF:000001">
    <property type="entry name" value="Protein GrpE"/>
    <property type="match status" value="1"/>
</dbReference>
<sequence>MSDRNDLENDDLENEPGLLDDEDLRENLGDEFGLGDPEDMDLGDQDLTGEAVRAAQLEEELAATKDRLLRLAADLENTRRRAQREKTEAAQYGISGFARDLLSVADNFQRALQAAPQEGTEVSAETMAGLINGIRMTEKEMLSVFERHGVKRVWPEGEKFDPHLHQAIAHVPGNGKPAGHVVDVAQPGFVLGERVLRAAMVTVSSGE</sequence>
<comment type="function">
    <text evidence="7 10 11">Participates actively in the response to hyperosmotic and heat shock by preventing the aggregation of stress-denatured proteins, in association with DnaK and GrpE. It is the nucleotide exchange factor for DnaK and may function as a thermosensor. Unfolded proteins bind initially to DnaJ; upon interaction with the DnaJ-bound protein, DnaK hydrolyzes its bound ATP, resulting in the formation of a stable complex. GrpE releases ADP from DnaK; ATP binding to DnaK triggers the release of the substrate protein, thus completing the reaction cycle. Several rounds of ATP-dependent interactions between DnaJ, DnaK and GrpE are required for fully efficient folding.</text>
</comment>
<reference evidence="15" key="2">
    <citation type="submission" date="2020-09" db="EMBL/GenBank/DDBJ databases">
        <authorList>
            <person name="Sun Q."/>
            <person name="Zhou Y."/>
        </authorList>
    </citation>
    <scope>NUCLEOTIDE SEQUENCE</scope>
    <source>
        <strain evidence="15">CGMCC 1.12921</strain>
    </source>
</reference>
<evidence type="ECO:0000256" key="1">
    <source>
        <dbReference type="ARBA" id="ARBA00004496"/>
    </source>
</evidence>
<dbReference type="PANTHER" id="PTHR21237">
    <property type="entry name" value="GRPE PROTEIN"/>
    <property type="match status" value="1"/>
</dbReference>
<evidence type="ECO:0000256" key="11">
    <source>
        <dbReference type="RuleBase" id="RU000639"/>
    </source>
</evidence>
<comment type="similarity">
    <text evidence="2 10 12">Belongs to the GrpE family.</text>
</comment>
<evidence type="ECO:0000256" key="8">
    <source>
        <dbReference type="ARBA" id="ARBA00072274"/>
    </source>
</evidence>
<evidence type="ECO:0000256" key="2">
    <source>
        <dbReference type="ARBA" id="ARBA00009054"/>
    </source>
</evidence>
<comment type="subunit">
    <text evidence="3 10">Homodimer.</text>
</comment>
<feature type="coiled-coil region" evidence="13">
    <location>
        <begin position="54"/>
        <end position="92"/>
    </location>
</feature>
<evidence type="ECO:0000256" key="13">
    <source>
        <dbReference type="SAM" id="Coils"/>
    </source>
</evidence>
<dbReference type="NCBIfam" id="NF010739">
    <property type="entry name" value="PRK14141.1"/>
    <property type="match status" value="1"/>
</dbReference>
<evidence type="ECO:0000256" key="14">
    <source>
        <dbReference type="SAM" id="MobiDB-lite"/>
    </source>
</evidence>
<evidence type="ECO:0000313" key="16">
    <source>
        <dbReference type="Proteomes" id="UP000613582"/>
    </source>
</evidence>
<keyword evidence="6 10" id="KW-0143">Chaperone</keyword>
<keyword evidence="16" id="KW-1185">Reference proteome</keyword>
<evidence type="ECO:0000256" key="6">
    <source>
        <dbReference type="ARBA" id="ARBA00023186"/>
    </source>
</evidence>
<dbReference type="Gene3D" id="2.30.22.10">
    <property type="entry name" value="Head domain of nucleotide exchange factor GrpE"/>
    <property type="match status" value="1"/>
</dbReference>
<dbReference type="InterPro" id="IPR013805">
    <property type="entry name" value="GrpE_CC"/>
</dbReference>
<dbReference type="Pfam" id="PF01025">
    <property type="entry name" value="GrpE"/>
    <property type="match status" value="1"/>
</dbReference>
<proteinExistence type="inferred from homology"/>
<dbReference type="Gene3D" id="3.90.20.20">
    <property type="match status" value="1"/>
</dbReference>
<reference evidence="15" key="1">
    <citation type="journal article" date="2014" name="Int. J. Syst. Evol. Microbiol.">
        <title>Complete genome sequence of Corynebacterium casei LMG S-19264T (=DSM 44701T), isolated from a smear-ripened cheese.</title>
        <authorList>
            <consortium name="US DOE Joint Genome Institute (JGI-PGF)"/>
            <person name="Walter F."/>
            <person name="Albersmeier A."/>
            <person name="Kalinowski J."/>
            <person name="Ruckert C."/>
        </authorList>
    </citation>
    <scope>NUCLEOTIDE SEQUENCE</scope>
    <source>
        <strain evidence="15">CGMCC 1.12921</strain>
    </source>
</reference>
<evidence type="ECO:0000256" key="4">
    <source>
        <dbReference type="ARBA" id="ARBA00022490"/>
    </source>
</evidence>
<dbReference type="GO" id="GO:0051082">
    <property type="term" value="F:unfolded protein binding"/>
    <property type="evidence" value="ECO:0007669"/>
    <property type="project" value="TreeGrafter"/>
</dbReference>
<accession>A0A8J2V744</accession>
<feature type="compositionally biased region" description="Acidic residues" evidence="14">
    <location>
        <begin position="8"/>
        <end position="24"/>
    </location>
</feature>
<keyword evidence="4 10" id="KW-0963">Cytoplasm</keyword>
<dbReference type="SUPFAM" id="SSF51064">
    <property type="entry name" value="Head domain of nucleotide exchange factor GrpE"/>
    <property type="match status" value="1"/>
</dbReference>
<name>A0A8J2V744_9PROT</name>
<dbReference type="PRINTS" id="PR00773">
    <property type="entry name" value="GRPEPROTEIN"/>
</dbReference>